<sequence>MTAPLMRYTPLTFSQKITGPITLLKSLNALKLRENAHFMTNNTYFDFATSRFRSLTINLHYPLHCSKGKNKKYPINLCL</sequence>
<dbReference type="PIR" id="AD0012">
    <property type="entry name" value="AD0012"/>
</dbReference>
<keyword evidence="2" id="KW-1185">Reference proteome</keyword>
<reference evidence="1 2" key="1">
    <citation type="journal article" date="2001" name="Nature">
        <title>Genome sequence of Yersinia pestis, the causative agent of plague.</title>
        <authorList>
            <person name="Parkhill J."/>
            <person name="Wren B.W."/>
            <person name="Thomson N.R."/>
            <person name="Titball R.W."/>
            <person name="Holden M.T.G."/>
            <person name="Prentice M.B."/>
            <person name="Sebaihia M."/>
            <person name="James K.D."/>
            <person name="Churcher C."/>
            <person name="Mungall K.L."/>
            <person name="Baker S."/>
            <person name="Basham D."/>
            <person name="Bentley S.D."/>
            <person name="Brooks K."/>
            <person name="Cerdeno-Tarraga A.M."/>
            <person name="Chillingworth T."/>
            <person name="Cronin A."/>
            <person name="Davies R.M."/>
            <person name="Davis P."/>
            <person name="Dougan G."/>
            <person name="Feltwell T."/>
            <person name="Hamlin N."/>
            <person name="Holroyd S."/>
            <person name="Jagels K."/>
            <person name="Leather S."/>
            <person name="Karlyshev A.V."/>
            <person name="Moule S."/>
            <person name="Oyston P.C.F."/>
            <person name="Quail M."/>
            <person name="Rutherford K."/>
            <person name="Simmonds M."/>
            <person name="Skelton J."/>
            <person name="Stevens K."/>
            <person name="Whitehead S."/>
            <person name="Barrell B.G."/>
        </authorList>
    </citation>
    <scope>NUCLEOTIDE SEQUENCE [LARGE SCALE GENOMIC DNA]</scope>
    <source>
        <strain evidence="2">CO-92 / Biovar Orientalis</strain>
    </source>
</reference>
<evidence type="ECO:0000313" key="2">
    <source>
        <dbReference type="Proteomes" id="UP000000815"/>
    </source>
</evidence>
<dbReference type="PaxDb" id="214092-YPO0092"/>
<proteinExistence type="predicted"/>
<accession>Q74Y71</accession>
<protein>
    <submittedName>
        <fullName evidence="1">Uncharacterized protein</fullName>
    </submittedName>
</protein>
<evidence type="ECO:0000313" key="1">
    <source>
        <dbReference type="EMBL" id="CAL18781.1"/>
    </source>
</evidence>
<accession>A0A3G5LHR0</accession>
<dbReference type="KEGG" id="ype:YPO0092"/>
<organism evidence="1 2">
    <name type="scientific">Yersinia pestis</name>
    <dbReference type="NCBI Taxonomy" id="632"/>
    <lineage>
        <taxon>Bacteria</taxon>
        <taxon>Pseudomonadati</taxon>
        <taxon>Pseudomonadota</taxon>
        <taxon>Gammaproteobacteria</taxon>
        <taxon>Enterobacterales</taxon>
        <taxon>Yersiniaceae</taxon>
        <taxon>Yersinia</taxon>
    </lineage>
</organism>
<accession>A0A5P8YM44</accession>
<gene>
    <name evidence="1" type="ordered locus">YPO0092</name>
</gene>
<dbReference type="EMBL" id="AL590842">
    <property type="protein sequence ID" value="CAL18781.1"/>
    <property type="molecule type" value="Genomic_DNA"/>
</dbReference>
<accession>A0A2S9PHE5</accession>
<dbReference type="Proteomes" id="UP000000815">
    <property type="component" value="Chromosome"/>
</dbReference>
<accession>A0A384KZL2</accession>
<name>A0A384KZL2_YERPE</name>
<dbReference type="AlphaFoldDB" id="A0A384KZL2"/>
<dbReference type="PATRIC" id="fig|632.153.peg.2403"/>